<dbReference type="Proteomes" id="UP000078555">
    <property type="component" value="Unassembled WGS sequence"/>
</dbReference>
<dbReference type="AlphaFoldDB" id="A0A1A9AK92"/>
<protein>
    <submittedName>
        <fullName evidence="1">PIR Superfamily Protein</fullName>
    </submittedName>
</protein>
<dbReference type="Pfam" id="PF05795">
    <property type="entry name" value="Plasmodium_Vir"/>
    <property type="match status" value="1"/>
</dbReference>
<reference evidence="1" key="1">
    <citation type="submission" date="2016-05" db="EMBL/GenBank/DDBJ databases">
        <authorList>
            <person name="Lavstsen T."/>
            <person name="Jespersen J.S."/>
        </authorList>
    </citation>
    <scope>NUCLEOTIDE SEQUENCE [LARGE SCALE GENOMIC DNA]</scope>
</reference>
<organism evidence="1 3">
    <name type="scientific">Plasmodium ovale wallikeri</name>
    <dbReference type="NCBI Taxonomy" id="864142"/>
    <lineage>
        <taxon>Eukaryota</taxon>
        <taxon>Sar</taxon>
        <taxon>Alveolata</taxon>
        <taxon>Apicomplexa</taxon>
        <taxon>Aconoidasida</taxon>
        <taxon>Haemosporida</taxon>
        <taxon>Plasmodiidae</taxon>
        <taxon>Plasmodium</taxon>
        <taxon>Plasmodium (Plasmodium)</taxon>
    </lineage>
</organism>
<dbReference type="Proteomes" id="UP000078550">
    <property type="component" value="Unassembled WGS sequence"/>
</dbReference>
<gene>
    <name evidence="2" type="ORF">POVWA1_080290</name>
    <name evidence="1" type="ORF">POVWA2_074510</name>
</gene>
<evidence type="ECO:0000313" key="4">
    <source>
        <dbReference type="Proteomes" id="UP000078555"/>
    </source>
</evidence>
<evidence type="ECO:0000313" key="3">
    <source>
        <dbReference type="Proteomes" id="UP000078550"/>
    </source>
</evidence>
<proteinExistence type="predicted"/>
<reference evidence="3 4" key="2">
    <citation type="submission" date="2016-05" db="EMBL/GenBank/DDBJ databases">
        <authorList>
            <person name="Naeem Raeece"/>
        </authorList>
    </citation>
    <scope>NUCLEOTIDE SEQUENCE [LARGE SCALE GENOMIC DNA]</scope>
</reference>
<dbReference type="InterPro" id="IPR008780">
    <property type="entry name" value="Plasmodium_Vir"/>
</dbReference>
<keyword evidence="4" id="KW-1185">Reference proteome</keyword>
<evidence type="ECO:0000313" key="2">
    <source>
        <dbReference type="EMBL" id="SBT57123.1"/>
    </source>
</evidence>
<dbReference type="EMBL" id="FLRD01001379">
    <property type="protein sequence ID" value="SBT57123.1"/>
    <property type="molecule type" value="Genomic_DNA"/>
</dbReference>
<accession>A0A1A9AK92</accession>
<name>A0A1A9AK92_PLAOA</name>
<dbReference type="EMBL" id="FLRE01001471">
    <property type="protein sequence ID" value="SBT56637.1"/>
    <property type="molecule type" value="Genomic_DNA"/>
</dbReference>
<sequence>MSPKIPHGRSGMLVGNSSKELYSEKFYESLNYDYSDLSEYYEKCNKNIVVRGKTEEMIRLCERILSNLENSKLLNIANSSYDVCTLFNYWIYDTLVGIYGAEKTTEIEIAFGSLQFIWNYLNYNPKNFNFYKACKPNFDIVNHSDWKQRKELYDYCINYDLIGPMCKSFDEKCMEYYQYIKEKSSLYEHFEKICTPEQSNCPQFYTKCKAHNPTLVLPTLICHEKFKADNDPPAEATDLKTSAGHELQPGAHGPGATVPELAVGPDTGLTQEHNDIGKKVGHSILGIAPVLLSATALYRYTPVGSWIRKLGGYNINGMTNMDGVEIDEFSSYTQKPGDMLFSGNENYISYQPM</sequence>
<evidence type="ECO:0000313" key="1">
    <source>
        <dbReference type="EMBL" id="SBT56637.1"/>
    </source>
</evidence>